<dbReference type="GO" id="GO:0004930">
    <property type="term" value="F:G protein-coupled receptor activity"/>
    <property type="evidence" value="ECO:0007669"/>
    <property type="project" value="InterPro"/>
</dbReference>
<gene>
    <name evidence="9" type="ORF">PSYICH_LOCUS12742</name>
</gene>
<name>A0A9P0D7C8_9CUCU</name>
<evidence type="ECO:0000313" key="10">
    <source>
        <dbReference type="Proteomes" id="UP001153636"/>
    </source>
</evidence>
<evidence type="ECO:0000256" key="4">
    <source>
        <dbReference type="ARBA" id="ARBA00022989"/>
    </source>
</evidence>
<evidence type="ECO:0000256" key="2">
    <source>
        <dbReference type="ARBA" id="ARBA00010663"/>
    </source>
</evidence>
<accession>A0A9P0D7C8</accession>
<sequence length="444" mass="49966">MNDATGGTPLSPNESGTFPVWPIIIANPNASDFQSCLKDAEITTFFRFVINGLLMNIIGVLGVLGNIISMIILSRPQMRSSINYLLIGLARVDTVLIITSILLFGLPGIYPYSGMLFTYFYVVLPHIAPVVYPLATVVQTASVYLTVTVSLERFVAVCHPLRARSLCTYGRARIYVVGIIIFSAMYNLPKLWETTVQKEWSEEDNSTVYCVRESALRGNETYMHVYIHWLYLICMYLVPFVSLAVLNACIYRQVLMANKERQRLSRHQKREIGLATMLLGVVVVFFICNLLPLVINIIECFDVNIPFELDYLLQVSNLLVTINSSVNFIIYVIFGEKFKRLFLILFCNNNLFRSGRESPDGVTHEDSFMSNGDRQSLRLHRHSTTISRNGTGSSTFGRTNGSTRAPSTRNSCRHGRTSSPGPCVYYPANRNNKELTQTTVLIAD</sequence>
<evidence type="ECO:0000256" key="7">
    <source>
        <dbReference type="SAM" id="Phobius"/>
    </source>
</evidence>
<feature type="transmembrane region" description="Helical" evidence="7">
    <location>
        <begin position="85"/>
        <end position="110"/>
    </location>
</feature>
<reference evidence="9" key="1">
    <citation type="submission" date="2022-01" db="EMBL/GenBank/DDBJ databases">
        <authorList>
            <person name="King R."/>
        </authorList>
    </citation>
    <scope>NUCLEOTIDE SEQUENCE</scope>
</reference>
<dbReference type="InterPro" id="IPR052954">
    <property type="entry name" value="GPCR-Ligand_Int"/>
</dbReference>
<dbReference type="Proteomes" id="UP001153636">
    <property type="component" value="Chromosome 6"/>
</dbReference>
<feature type="domain" description="G-protein coupled receptors family 1 profile" evidence="8">
    <location>
        <begin position="65"/>
        <end position="331"/>
    </location>
</feature>
<evidence type="ECO:0000256" key="1">
    <source>
        <dbReference type="ARBA" id="ARBA00004370"/>
    </source>
</evidence>
<evidence type="ECO:0000259" key="8">
    <source>
        <dbReference type="PROSITE" id="PS50262"/>
    </source>
</evidence>
<feature type="transmembrane region" description="Helical" evidence="7">
    <location>
        <begin position="130"/>
        <end position="151"/>
    </location>
</feature>
<feature type="transmembrane region" description="Helical" evidence="7">
    <location>
        <begin position="53"/>
        <end position="73"/>
    </location>
</feature>
<dbReference type="Pfam" id="PF00001">
    <property type="entry name" value="7tm_1"/>
    <property type="match status" value="1"/>
</dbReference>
<feature type="transmembrane region" description="Helical" evidence="7">
    <location>
        <begin position="272"/>
        <end position="295"/>
    </location>
</feature>
<protein>
    <recommendedName>
        <fullName evidence="8">G-protein coupled receptors family 1 profile domain-containing protein</fullName>
    </recommendedName>
</protein>
<dbReference type="PANTHER" id="PTHR46641:SF2">
    <property type="entry name" value="FMRFAMIDE RECEPTOR"/>
    <property type="match status" value="1"/>
</dbReference>
<keyword evidence="4 7" id="KW-1133">Transmembrane helix</keyword>
<feature type="region of interest" description="Disordered" evidence="6">
    <location>
        <begin position="388"/>
        <end position="421"/>
    </location>
</feature>
<dbReference type="InterPro" id="IPR017452">
    <property type="entry name" value="GPCR_Rhodpsn_7TM"/>
</dbReference>
<feature type="transmembrane region" description="Helical" evidence="7">
    <location>
        <begin position="226"/>
        <end position="251"/>
    </location>
</feature>
<dbReference type="EMBL" id="OV651818">
    <property type="protein sequence ID" value="CAH1111572.1"/>
    <property type="molecule type" value="Genomic_DNA"/>
</dbReference>
<feature type="compositionally biased region" description="Polar residues" evidence="6">
    <location>
        <begin position="388"/>
        <end position="410"/>
    </location>
</feature>
<feature type="transmembrane region" description="Helical" evidence="7">
    <location>
        <begin position="172"/>
        <end position="189"/>
    </location>
</feature>
<dbReference type="GO" id="GO:0016020">
    <property type="term" value="C:membrane"/>
    <property type="evidence" value="ECO:0007669"/>
    <property type="project" value="UniProtKB-SubCell"/>
</dbReference>
<evidence type="ECO:0000256" key="3">
    <source>
        <dbReference type="ARBA" id="ARBA00022692"/>
    </source>
</evidence>
<proteinExistence type="inferred from homology"/>
<dbReference type="PRINTS" id="PR00237">
    <property type="entry name" value="GPCRRHODOPSN"/>
</dbReference>
<keyword evidence="10" id="KW-1185">Reference proteome</keyword>
<comment type="subcellular location">
    <subcellularLocation>
        <location evidence="1">Membrane</location>
    </subcellularLocation>
</comment>
<evidence type="ECO:0000256" key="5">
    <source>
        <dbReference type="ARBA" id="ARBA00023136"/>
    </source>
</evidence>
<dbReference type="PANTHER" id="PTHR46641">
    <property type="entry name" value="FMRFAMIDE RECEPTOR-RELATED"/>
    <property type="match status" value="1"/>
</dbReference>
<dbReference type="InterPro" id="IPR000276">
    <property type="entry name" value="GPCR_Rhodpsn"/>
</dbReference>
<dbReference type="SUPFAM" id="SSF81321">
    <property type="entry name" value="Family A G protein-coupled receptor-like"/>
    <property type="match status" value="1"/>
</dbReference>
<dbReference type="CDD" id="cd14978">
    <property type="entry name" value="7tmA_FMRFamide_R-like"/>
    <property type="match status" value="1"/>
</dbReference>
<dbReference type="PROSITE" id="PS50262">
    <property type="entry name" value="G_PROTEIN_RECEP_F1_2"/>
    <property type="match status" value="1"/>
</dbReference>
<keyword evidence="5 7" id="KW-0472">Membrane</keyword>
<dbReference type="OrthoDB" id="10011262at2759"/>
<organism evidence="9 10">
    <name type="scientific">Psylliodes chrysocephalus</name>
    <dbReference type="NCBI Taxonomy" id="3402493"/>
    <lineage>
        <taxon>Eukaryota</taxon>
        <taxon>Metazoa</taxon>
        <taxon>Ecdysozoa</taxon>
        <taxon>Arthropoda</taxon>
        <taxon>Hexapoda</taxon>
        <taxon>Insecta</taxon>
        <taxon>Pterygota</taxon>
        <taxon>Neoptera</taxon>
        <taxon>Endopterygota</taxon>
        <taxon>Coleoptera</taxon>
        <taxon>Polyphaga</taxon>
        <taxon>Cucujiformia</taxon>
        <taxon>Chrysomeloidea</taxon>
        <taxon>Chrysomelidae</taxon>
        <taxon>Galerucinae</taxon>
        <taxon>Alticini</taxon>
        <taxon>Psylliodes</taxon>
    </lineage>
</organism>
<comment type="similarity">
    <text evidence="2">Belongs to the G-protein coupled receptor 1 family.</text>
</comment>
<evidence type="ECO:0000313" key="9">
    <source>
        <dbReference type="EMBL" id="CAH1111572.1"/>
    </source>
</evidence>
<feature type="transmembrane region" description="Helical" evidence="7">
    <location>
        <begin position="315"/>
        <end position="334"/>
    </location>
</feature>
<dbReference type="Gene3D" id="1.20.1070.10">
    <property type="entry name" value="Rhodopsin 7-helix transmembrane proteins"/>
    <property type="match status" value="1"/>
</dbReference>
<keyword evidence="3 7" id="KW-0812">Transmembrane</keyword>
<dbReference type="AlphaFoldDB" id="A0A9P0D7C8"/>
<evidence type="ECO:0000256" key="6">
    <source>
        <dbReference type="SAM" id="MobiDB-lite"/>
    </source>
</evidence>